<dbReference type="PANTHER" id="PTHR33153:SF3">
    <property type="entry name" value="TRAFFICKING PROTEIN PARTICLE COMPLEX SUBUNIT 11 DOMAIN-CONTAINING PROTEIN"/>
    <property type="match status" value="1"/>
</dbReference>
<dbReference type="WBParaSite" id="PDA_v2.g21687.t1">
    <property type="protein sequence ID" value="PDA_v2.g21687.t1"/>
    <property type="gene ID" value="PDA_v2.g21687"/>
</dbReference>
<feature type="domain" description="DUF7869" evidence="1">
    <location>
        <begin position="193"/>
        <end position="355"/>
    </location>
</feature>
<dbReference type="Pfam" id="PF25273">
    <property type="entry name" value="DUF7869"/>
    <property type="match status" value="1"/>
</dbReference>
<dbReference type="InterPro" id="IPR057191">
    <property type="entry name" value="DUF7869"/>
</dbReference>
<organism evidence="2 3">
    <name type="scientific">Panagrolaimus davidi</name>
    <dbReference type="NCBI Taxonomy" id="227884"/>
    <lineage>
        <taxon>Eukaryota</taxon>
        <taxon>Metazoa</taxon>
        <taxon>Ecdysozoa</taxon>
        <taxon>Nematoda</taxon>
        <taxon>Chromadorea</taxon>
        <taxon>Rhabditida</taxon>
        <taxon>Tylenchina</taxon>
        <taxon>Panagrolaimomorpha</taxon>
        <taxon>Panagrolaimoidea</taxon>
        <taxon>Panagrolaimidae</taxon>
        <taxon>Panagrolaimus</taxon>
    </lineage>
</organism>
<evidence type="ECO:0000313" key="2">
    <source>
        <dbReference type="Proteomes" id="UP000887578"/>
    </source>
</evidence>
<name>A0A914PTX8_9BILA</name>
<dbReference type="PANTHER" id="PTHR33153">
    <property type="entry name" value="MYND-TYPE DOMAIN-CONTAINING PROTEIN"/>
    <property type="match status" value="1"/>
</dbReference>
<proteinExistence type="predicted"/>
<evidence type="ECO:0000259" key="1">
    <source>
        <dbReference type="Pfam" id="PF25273"/>
    </source>
</evidence>
<accession>A0A914PTX8</accession>
<reference evidence="3" key="1">
    <citation type="submission" date="2022-11" db="UniProtKB">
        <authorList>
            <consortium name="WormBaseParasite"/>
        </authorList>
    </citation>
    <scope>IDENTIFICATION</scope>
</reference>
<evidence type="ECO:0000313" key="3">
    <source>
        <dbReference type="WBParaSite" id="PDA_v2.g21687.t1"/>
    </source>
</evidence>
<sequence length="402" mass="45358">MTSFRLKAILVQIEQGFSQPTLHGNIGTSARTSQYYDRMAKLVVLLEEYAQDLPNKSGYIMSRGITKKDLMQLVSTGNKSPLLPKHYLDGIKPNVHWRATNDLTKCKYCSVFRCCLIHKKIINKEEVRKHRENHWKNVNADRLDYSVRKMFSLDHPESLLSLTHDGMSKHKTKLPHLLWNRAKFIGDADLAFCNLNGVVIHRKDKDGGNFMIDGFFNLGDVFPGGANLVVSQLIASIARTTPLPRIVAIQLDNCSVNKCYTMIASLGWILLVQNVVKEFYICYNEVGHTHIDVDALFGRFSQALANTECPAPKAEFSSILSLFTSSTETSNAIECGVASNVLCDPQNEAIKKFMEQNKGYVNKIWDEQEQQMRESTGISNIEEDLLAPDDVTSDQIESLHEL</sequence>
<dbReference type="AlphaFoldDB" id="A0A914PTX8"/>
<protein>
    <recommendedName>
        <fullName evidence="1">DUF7869 domain-containing protein</fullName>
    </recommendedName>
</protein>
<dbReference type="Proteomes" id="UP000887578">
    <property type="component" value="Unplaced"/>
</dbReference>
<keyword evidence="2" id="KW-1185">Reference proteome</keyword>